<proteinExistence type="predicted"/>
<dbReference type="OrthoDB" id="5241882at2"/>
<keyword evidence="2" id="KW-1003">Cell membrane</keyword>
<evidence type="ECO:0000313" key="13">
    <source>
        <dbReference type="Proteomes" id="UP000320244"/>
    </source>
</evidence>
<feature type="transmembrane region" description="Helical" evidence="9">
    <location>
        <begin position="468"/>
        <end position="487"/>
    </location>
</feature>
<keyword evidence="7 9" id="KW-0472">Membrane</keyword>
<feature type="region of interest" description="Disordered" evidence="8">
    <location>
        <begin position="511"/>
        <end position="567"/>
    </location>
</feature>
<feature type="transmembrane region" description="Helical" evidence="9">
    <location>
        <begin position="39"/>
        <end position="58"/>
    </location>
</feature>
<evidence type="ECO:0000256" key="2">
    <source>
        <dbReference type="ARBA" id="ARBA00022475"/>
    </source>
</evidence>
<feature type="transmembrane region" description="Helical" evidence="9">
    <location>
        <begin position="359"/>
        <end position="378"/>
    </location>
</feature>
<feature type="transmembrane region" description="Helical" evidence="9">
    <location>
        <begin position="114"/>
        <end position="140"/>
    </location>
</feature>
<dbReference type="PANTHER" id="PTHR33908">
    <property type="entry name" value="MANNOSYLTRANSFERASE YKCB-RELATED"/>
    <property type="match status" value="1"/>
</dbReference>
<comment type="caution">
    <text evidence="12">The sequence shown here is derived from an EMBL/GenBank/DDBJ whole genome shotgun (WGS) entry which is preliminary data.</text>
</comment>
<reference evidence="12 13" key="1">
    <citation type="submission" date="2019-05" db="EMBL/GenBank/DDBJ databases">
        <authorList>
            <person name="Lee S.D."/>
        </authorList>
    </citation>
    <scope>NUCLEOTIDE SEQUENCE [LARGE SCALE GENOMIC DNA]</scope>
    <source>
        <strain evidence="12 13">C5-26</strain>
    </source>
</reference>
<protein>
    <submittedName>
        <fullName evidence="12">Glycosyltransferase family 39 protein</fullName>
    </submittedName>
</protein>
<dbReference type="EMBL" id="VCQV01000014">
    <property type="protein sequence ID" value="TWP36096.1"/>
    <property type="molecule type" value="Genomic_DNA"/>
</dbReference>
<evidence type="ECO:0000256" key="9">
    <source>
        <dbReference type="SAM" id="Phobius"/>
    </source>
</evidence>
<evidence type="ECO:0000259" key="11">
    <source>
        <dbReference type="Pfam" id="PF24878"/>
    </source>
</evidence>
<feature type="transmembrane region" description="Helical" evidence="9">
    <location>
        <begin position="415"/>
        <end position="436"/>
    </location>
</feature>
<feature type="compositionally biased region" description="Polar residues" evidence="8">
    <location>
        <begin position="1"/>
        <end position="17"/>
    </location>
</feature>
<sequence>MNTLPVQALSQAASGSSPAPREKTSRASSFWRGHLEDPAWGRPALLGLLALTGIAYFYNLTASGWANDFYSAAVQAGSSNWEAFFFGSSDAANSITVDKPPAALWIMALSVRAFGLSAFSILMPQVLMGIATVGVLYAAVRRYFGVQAGLIAGVVLALTPVAALMFRFNNPDALLVLLMTLAAYATLRATESGRLSWMIGAGVALGLGFLTKTLQVALVVPFLGIGFLIAARGTLRRRIVGAVVGVVALVLSAGWWVALVQLIPADKRPYIGGSQSNSFLQLTFGYNGFGRITGNETGSVGGGGGGGNSGGMWGQTGIARMFGSEFGGQISWLIPTALVLLAVGLVLRGRRPRTDLRRAAYLMWGGWLLVTALTFSFMSGIIHPYYAVALAPAVAALVGMGSVEAWEHRHSSVGAIALAVATAVAATWSFVLLSRTTAYGDWLRISVLAIGLSAALLLLAIRWVHRKAVAVIVGAALASGLAGPAAYTVTTVSEGHSGSIVSAGPSAGGGAGMGGGMPGRAGAGRPGGSAAGGGAARAARRGPTGATGNGPGTTQGRGARSFGGGGLLGGTTPSAKVIAALRKDASKYTWVAAAIGSQTAASLQLGVQRPVMPIGGFNGSDPSPTLPQFKAYVAAGKIHYFAASSGMGGSQMGGSHAAGQITSWVESHFTKVTIGSMTFYDLTSPTS</sequence>
<keyword evidence="3" id="KW-0328">Glycosyltransferase</keyword>
<evidence type="ECO:0000256" key="5">
    <source>
        <dbReference type="ARBA" id="ARBA00022692"/>
    </source>
</evidence>
<feature type="compositionally biased region" description="Gly residues" evidence="8">
    <location>
        <begin position="511"/>
        <end position="535"/>
    </location>
</feature>
<dbReference type="Pfam" id="PF24878">
    <property type="entry name" value="YkcB_C"/>
    <property type="match status" value="1"/>
</dbReference>
<evidence type="ECO:0000256" key="8">
    <source>
        <dbReference type="SAM" id="MobiDB-lite"/>
    </source>
</evidence>
<evidence type="ECO:0000256" key="6">
    <source>
        <dbReference type="ARBA" id="ARBA00022989"/>
    </source>
</evidence>
<evidence type="ECO:0000256" key="3">
    <source>
        <dbReference type="ARBA" id="ARBA00022676"/>
    </source>
</evidence>
<keyword evidence="13" id="KW-1185">Reference proteome</keyword>
<evidence type="ECO:0000256" key="4">
    <source>
        <dbReference type="ARBA" id="ARBA00022679"/>
    </source>
</evidence>
<feature type="transmembrane region" description="Helical" evidence="9">
    <location>
        <begin position="173"/>
        <end position="189"/>
    </location>
</feature>
<reference evidence="12 13" key="2">
    <citation type="submission" date="2019-08" db="EMBL/GenBank/DDBJ databases">
        <title>Jejuicoccus antrihumi gen. nov., sp. nov., a new member of the family Dermacoccaceae isolated from a cave.</title>
        <authorList>
            <person name="Schumann P."/>
            <person name="Kim I.S."/>
        </authorList>
    </citation>
    <scope>NUCLEOTIDE SEQUENCE [LARGE SCALE GENOMIC DNA]</scope>
    <source>
        <strain evidence="12 13">C5-26</strain>
    </source>
</reference>
<organism evidence="12 13">
    <name type="scientific">Leekyejoonella antrihumi</name>
    <dbReference type="NCBI Taxonomy" id="1660198"/>
    <lineage>
        <taxon>Bacteria</taxon>
        <taxon>Bacillati</taxon>
        <taxon>Actinomycetota</taxon>
        <taxon>Actinomycetes</taxon>
        <taxon>Micrococcales</taxon>
        <taxon>Dermacoccaceae</taxon>
        <taxon>Leekyejoonella</taxon>
    </lineage>
</organism>
<feature type="domain" description="Glycosyltransferase RgtA/B/C/D-like" evidence="10">
    <location>
        <begin position="98"/>
        <end position="255"/>
    </location>
</feature>
<dbReference type="AlphaFoldDB" id="A0A563E0Q4"/>
<feature type="region of interest" description="Disordered" evidence="8">
    <location>
        <begin position="1"/>
        <end position="24"/>
    </location>
</feature>
<keyword evidence="4 12" id="KW-0808">Transferase</keyword>
<dbReference type="PANTHER" id="PTHR33908:SF3">
    <property type="entry name" value="UNDECAPRENYL PHOSPHATE-ALPHA-4-AMINO-4-DEOXY-L-ARABINOSE ARABINOSYL TRANSFERASE"/>
    <property type="match status" value="1"/>
</dbReference>
<dbReference type="Pfam" id="PF13231">
    <property type="entry name" value="PMT_2"/>
    <property type="match status" value="1"/>
</dbReference>
<evidence type="ECO:0000313" key="12">
    <source>
        <dbReference type="EMBL" id="TWP36096.1"/>
    </source>
</evidence>
<dbReference type="InterPro" id="IPR056785">
    <property type="entry name" value="YkcA/B-like_C"/>
</dbReference>
<feature type="transmembrane region" description="Helical" evidence="9">
    <location>
        <begin position="146"/>
        <end position="166"/>
    </location>
</feature>
<dbReference type="GO" id="GO:0005886">
    <property type="term" value="C:plasma membrane"/>
    <property type="evidence" value="ECO:0007669"/>
    <property type="project" value="UniProtKB-SubCell"/>
</dbReference>
<gene>
    <name evidence="12" type="ORF">FGL98_11650</name>
</gene>
<evidence type="ECO:0000256" key="7">
    <source>
        <dbReference type="ARBA" id="ARBA00023136"/>
    </source>
</evidence>
<feature type="transmembrane region" description="Helical" evidence="9">
    <location>
        <begin position="384"/>
        <end position="403"/>
    </location>
</feature>
<keyword evidence="6 9" id="KW-1133">Transmembrane helix</keyword>
<feature type="compositionally biased region" description="Gly residues" evidence="8">
    <location>
        <begin position="545"/>
        <end position="567"/>
    </location>
</feature>
<feature type="transmembrane region" description="Helical" evidence="9">
    <location>
        <begin position="195"/>
        <end position="228"/>
    </location>
</feature>
<dbReference type="Proteomes" id="UP000320244">
    <property type="component" value="Unassembled WGS sequence"/>
</dbReference>
<feature type="transmembrane region" description="Helical" evidence="9">
    <location>
        <begin position="240"/>
        <end position="263"/>
    </location>
</feature>
<dbReference type="GO" id="GO:0009103">
    <property type="term" value="P:lipopolysaccharide biosynthetic process"/>
    <property type="evidence" value="ECO:0007669"/>
    <property type="project" value="UniProtKB-ARBA"/>
</dbReference>
<dbReference type="GO" id="GO:0010041">
    <property type="term" value="P:response to iron(III) ion"/>
    <property type="evidence" value="ECO:0007669"/>
    <property type="project" value="TreeGrafter"/>
</dbReference>
<keyword evidence="5 9" id="KW-0812">Transmembrane</keyword>
<name>A0A563E0Q4_9MICO</name>
<evidence type="ECO:0000256" key="1">
    <source>
        <dbReference type="ARBA" id="ARBA00004651"/>
    </source>
</evidence>
<evidence type="ECO:0000259" key="10">
    <source>
        <dbReference type="Pfam" id="PF13231"/>
    </source>
</evidence>
<dbReference type="RefSeq" id="WP_146316938.1">
    <property type="nucleotide sequence ID" value="NZ_VCQV01000014.1"/>
</dbReference>
<dbReference type="InterPro" id="IPR050297">
    <property type="entry name" value="LipidA_mod_glycosyltrf_83"/>
</dbReference>
<dbReference type="GO" id="GO:0016763">
    <property type="term" value="F:pentosyltransferase activity"/>
    <property type="evidence" value="ECO:0007669"/>
    <property type="project" value="TreeGrafter"/>
</dbReference>
<feature type="transmembrane region" description="Helical" evidence="9">
    <location>
        <begin position="442"/>
        <end position="461"/>
    </location>
</feature>
<accession>A0A563E0Q4</accession>
<dbReference type="InterPro" id="IPR038731">
    <property type="entry name" value="RgtA/B/C-like"/>
</dbReference>
<comment type="subcellular location">
    <subcellularLocation>
        <location evidence="1">Cell membrane</location>
        <topology evidence="1">Multi-pass membrane protein</topology>
    </subcellularLocation>
</comment>
<feature type="domain" description="Putative mannosyltransferase YkcA/B-like C-terminal" evidence="11">
    <location>
        <begin position="578"/>
        <end position="668"/>
    </location>
</feature>
<feature type="transmembrane region" description="Helical" evidence="9">
    <location>
        <begin position="330"/>
        <end position="347"/>
    </location>
</feature>